<sequence>MKEPLNIVAIGAHPDDIEFSVFGILNLLRDKGHSIHFVTMTAGNVGCPEPFGKDIEAIRYSEAKASAQKLSAT</sequence>
<dbReference type="Pfam" id="PF02585">
    <property type="entry name" value="PIG-L"/>
    <property type="match status" value="1"/>
</dbReference>
<organism evidence="1">
    <name type="scientific">marine sediment metagenome</name>
    <dbReference type="NCBI Taxonomy" id="412755"/>
    <lineage>
        <taxon>unclassified sequences</taxon>
        <taxon>metagenomes</taxon>
        <taxon>ecological metagenomes</taxon>
    </lineage>
</organism>
<gene>
    <name evidence="1" type="ORF">S06H3_40444</name>
</gene>
<reference evidence="1" key="1">
    <citation type="journal article" date="2014" name="Front. Microbiol.">
        <title>High frequency of phylogenetically diverse reductive dehalogenase-homologous genes in deep subseafloor sedimentary metagenomes.</title>
        <authorList>
            <person name="Kawai M."/>
            <person name="Futagami T."/>
            <person name="Toyoda A."/>
            <person name="Takaki Y."/>
            <person name="Nishi S."/>
            <person name="Hori S."/>
            <person name="Arai W."/>
            <person name="Tsubouchi T."/>
            <person name="Morono Y."/>
            <person name="Uchiyama I."/>
            <person name="Ito T."/>
            <person name="Fujiyama A."/>
            <person name="Inagaki F."/>
            <person name="Takami H."/>
        </authorList>
    </citation>
    <scope>NUCLEOTIDE SEQUENCE</scope>
    <source>
        <strain evidence="1">Expedition CK06-06</strain>
    </source>
</reference>
<dbReference type="AlphaFoldDB" id="X1Q2T0"/>
<name>X1Q2T0_9ZZZZ</name>
<evidence type="ECO:0008006" key="2">
    <source>
        <dbReference type="Google" id="ProtNLM"/>
    </source>
</evidence>
<dbReference type="InterPro" id="IPR024078">
    <property type="entry name" value="LmbE-like_dom_sf"/>
</dbReference>
<proteinExistence type="predicted"/>
<accession>X1Q2T0</accession>
<evidence type="ECO:0000313" key="1">
    <source>
        <dbReference type="EMBL" id="GAI37534.1"/>
    </source>
</evidence>
<comment type="caution">
    <text evidence="1">The sequence shown here is derived from an EMBL/GenBank/DDBJ whole genome shotgun (WGS) entry which is preliminary data.</text>
</comment>
<dbReference type="InterPro" id="IPR003737">
    <property type="entry name" value="GlcNAc_PI_deacetylase-related"/>
</dbReference>
<dbReference type="Gene3D" id="3.40.50.10320">
    <property type="entry name" value="LmbE-like"/>
    <property type="match status" value="1"/>
</dbReference>
<dbReference type="SUPFAM" id="SSF102588">
    <property type="entry name" value="LmbE-like"/>
    <property type="match status" value="1"/>
</dbReference>
<protein>
    <recommendedName>
        <fullName evidence="2">LmbE family protein</fullName>
    </recommendedName>
</protein>
<dbReference type="EMBL" id="BARV01024824">
    <property type="protein sequence ID" value="GAI37534.1"/>
    <property type="molecule type" value="Genomic_DNA"/>
</dbReference>